<dbReference type="AlphaFoldDB" id="A0A9P6GE74"/>
<dbReference type="EMBL" id="WJXW01000009">
    <property type="protein sequence ID" value="KAF9733425.1"/>
    <property type="molecule type" value="Genomic_DNA"/>
</dbReference>
<evidence type="ECO:0000313" key="1">
    <source>
        <dbReference type="EMBL" id="KAF9733425.1"/>
    </source>
</evidence>
<keyword evidence="2" id="KW-1185">Reference proteome</keyword>
<comment type="caution">
    <text evidence="1">The sequence shown here is derived from an EMBL/GenBank/DDBJ whole genome shotgun (WGS) entry which is preliminary data.</text>
</comment>
<reference evidence="1" key="1">
    <citation type="journal article" date="2020" name="Mol. Plant Microbe Interact.">
        <title>Genome Sequence of the Biocontrol Agent Coniothyrium minitans strain Conio (IMI 134523).</title>
        <authorList>
            <person name="Patel D."/>
            <person name="Shittu T.A."/>
            <person name="Baroncelli R."/>
            <person name="Muthumeenakshi S."/>
            <person name="Osborne T.H."/>
            <person name="Janganan T.K."/>
            <person name="Sreenivasaprasad S."/>
        </authorList>
    </citation>
    <scope>NUCLEOTIDE SEQUENCE</scope>
    <source>
        <strain evidence="1">Conio</strain>
    </source>
</reference>
<name>A0A9P6GE74_9PLEO</name>
<gene>
    <name evidence="1" type="ORF">PMIN01_09108</name>
</gene>
<dbReference type="Proteomes" id="UP000756921">
    <property type="component" value="Unassembled WGS sequence"/>
</dbReference>
<sequence>MSRALRQPVSSSRTGLRKAWPWQVLTRSLPLPTSKAQLGLLDLPNELILRILEEAVMSAPGTLHATLRANRTLRSLTLHMLKDAMHPHALPFSMFDTTTHGLYNGLDCFCVFTWIPHEFQSFEEFQRFSTKLTKLRRKWHERTTVGICVHSIDYRSVDYWGCPCHDTYHLPAEDAMPEWGPVMARVLYIMWERDRLVISIIKERNTFVGDVRKYYLCLARQALS</sequence>
<proteinExistence type="predicted"/>
<evidence type="ECO:0000313" key="2">
    <source>
        <dbReference type="Proteomes" id="UP000756921"/>
    </source>
</evidence>
<protein>
    <submittedName>
        <fullName evidence="1">Uncharacterized protein</fullName>
    </submittedName>
</protein>
<accession>A0A9P6GE74</accession>
<organism evidence="1 2">
    <name type="scientific">Paraphaeosphaeria minitans</name>
    <dbReference type="NCBI Taxonomy" id="565426"/>
    <lineage>
        <taxon>Eukaryota</taxon>
        <taxon>Fungi</taxon>
        <taxon>Dikarya</taxon>
        <taxon>Ascomycota</taxon>
        <taxon>Pezizomycotina</taxon>
        <taxon>Dothideomycetes</taxon>
        <taxon>Pleosporomycetidae</taxon>
        <taxon>Pleosporales</taxon>
        <taxon>Massarineae</taxon>
        <taxon>Didymosphaeriaceae</taxon>
        <taxon>Paraphaeosphaeria</taxon>
    </lineage>
</organism>
<dbReference type="OrthoDB" id="10498612at2759"/>